<feature type="region of interest" description="Disordered" evidence="1">
    <location>
        <begin position="390"/>
        <end position="410"/>
    </location>
</feature>
<evidence type="ECO:0000256" key="2">
    <source>
        <dbReference type="SAM" id="Phobius"/>
    </source>
</evidence>
<reference evidence="3" key="1">
    <citation type="submission" date="2020-05" db="EMBL/GenBank/DDBJ databases">
        <title>Phylogenomic resolution of chytrid fungi.</title>
        <authorList>
            <person name="Stajich J.E."/>
            <person name="Amses K."/>
            <person name="Simmons R."/>
            <person name="Seto K."/>
            <person name="Myers J."/>
            <person name="Bonds A."/>
            <person name="Quandt C.A."/>
            <person name="Barry K."/>
            <person name="Liu P."/>
            <person name="Grigoriev I."/>
            <person name="Longcore J.E."/>
            <person name="James T.Y."/>
        </authorList>
    </citation>
    <scope>NUCLEOTIDE SEQUENCE</scope>
    <source>
        <strain evidence="3">JEL0513</strain>
    </source>
</reference>
<gene>
    <name evidence="3" type="ORF">HK100_006162</name>
</gene>
<feature type="compositionally biased region" description="Basic and acidic residues" evidence="1">
    <location>
        <begin position="81"/>
        <end position="93"/>
    </location>
</feature>
<feature type="compositionally biased region" description="Acidic residues" evidence="1">
    <location>
        <begin position="26"/>
        <end position="36"/>
    </location>
</feature>
<organism evidence="3 4">
    <name type="scientific">Physocladia obscura</name>
    <dbReference type="NCBI Taxonomy" id="109957"/>
    <lineage>
        <taxon>Eukaryota</taxon>
        <taxon>Fungi</taxon>
        <taxon>Fungi incertae sedis</taxon>
        <taxon>Chytridiomycota</taxon>
        <taxon>Chytridiomycota incertae sedis</taxon>
        <taxon>Chytridiomycetes</taxon>
        <taxon>Chytridiales</taxon>
        <taxon>Chytriomycetaceae</taxon>
        <taxon>Physocladia</taxon>
    </lineage>
</organism>
<feature type="compositionally biased region" description="Basic and acidic residues" evidence="1">
    <location>
        <begin position="40"/>
        <end position="51"/>
    </location>
</feature>
<dbReference type="Proteomes" id="UP001211907">
    <property type="component" value="Unassembled WGS sequence"/>
</dbReference>
<evidence type="ECO:0000256" key="1">
    <source>
        <dbReference type="SAM" id="MobiDB-lite"/>
    </source>
</evidence>
<feature type="region of interest" description="Disordered" evidence="1">
    <location>
        <begin position="358"/>
        <end position="377"/>
    </location>
</feature>
<keyword evidence="2" id="KW-1133">Transmembrane helix</keyword>
<keyword evidence="2" id="KW-0472">Membrane</keyword>
<proteinExistence type="predicted"/>
<feature type="region of interest" description="Disordered" evidence="1">
    <location>
        <begin position="73"/>
        <end position="93"/>
    </location>
</feature>
<keyword evidence="4" id="KW-1185">Reference proteome</keyword>
<evidence type="ECO:0000313" key="3">
    <source>
        <dbReference type="EMBL" id="KAJ3131616.1"/>
    </source>
</evidence>
<protein>
    <submittedName>
        <fullName evidence="3">Uncharacterized protein</fullName>
    </submittedName>
</protein>
<name>A0AAD5XIN1_9FUNG</name>
<evidence type="ECO:0000313" key="4">
    <source>
        <dbReference type="Proteomes" id="UP001211907"/>
    </source>
</evidence>
<feature type="transmembrane region" description="Helical" evidence="2">
    <location>
        <begin position="324"/>
        <end position="345"/>
    </location>
</feature>
<dbReference type="EMBL" id="JADGJH010000287">
    <property type="protein sequence ID" value="KAJ3131616.1"/>
    <property type="molecule type" value="Genomic_DNA"/>
</dbReference>
<accession>A0AAD5XIN1</accession>
<comment type="caution">
    <text evidence="3">The sequence shown here is derived from an EMBL/GenBank/DDBJ whole genome shotgun (WGS) entry which is preliminary data.</text>
</comment>
<feature type="transmembrane region" description="Helical" evidence="2">
    <location>
        <begin position="299"/>
        <end position="317"/>
    </location>
</feature>
<keyword evidence="2" id="KW-0812">Transmembrane</keyword>
<dbReference type="AlphaFoldDB" id="A0AAD5XIN1"/>
<sequence>MPFYDSRGNPKPASLRQREKYYDDWFTDDLDDDNDSENQAQKERDNDKFSKDWGWNQMWDTILERYDRLEEEQRQQQQQERTTRETSFVRRNEDRINRGWQEMNKFKTQGKLLSQDWEEPFSEQPQKYETVFKDKIAYDYDDIFVPTKQKPRSSNDVNAGIFIKQPSYKNIKDREPEELKYVKPTTANNANSKWWSEYFGAEQPRSKSENKGKGLASMLRDLWEETIVDGSPQQFFESNAVFLDQPSTKPQKQNMKPRESKNPISKVFNSYQAAQQRQTPWDSTAPIFPQIQGPSSNSVMFFSAWVLAGGLIFYFLYDLKRKNRLGAFLSVIERFTGLWFSWILAICEPDHQRNLISNESPVDASGHPRKGRSLFGDPLTQHRNVQFKTSERARAASVPPPINSEQRLPRQRKHSVIADILTTLPVIPAFTATIISPPPVYTEPAVRNEFKTNKEVFDFKTAKEKLDKPLFNYRIKPRVVYPIRGDPDYPSLNILPGAIAVVFDASDAAWEVAADTAAWTVGVTVVRPATRVIESVTRVTGNMTEAISWAGRYSRQTARRILGYSTPWKGISANSPTTNKYKGKNTWSGDKFA</sequence>
<feature type="region of interest" description="Disordered" evidence="1">
    <location>
        <begin position="26"/>
        <end position="52"/>
    </location>
</feature>